<reference evidence="2" key="1">
    <citation type="submission" date="2018-06" db="EMBL/GenBank/DDBJ databases">
        <authorList>
            <person name="Zhirakovskaya E."/>
        </authorList>
    </citation>
    <scope>NUCLEOTIDE SEQUENCE</scope>
</reference>
<protein>
    <submittedName>
        <fullName evidence="2">Predicted signal transduction protein</fullName>
    </submittedName>
</protein>
<proteinExistence type="predicted"/>
<dbReference type="AlphaFoldDB" id="A0A3B1A509"/>
<dbReference type="InterPro" id="IPR006675">
    <property type="entry name" value="HDIG_dom"/>
</dbReference>
<dbReference type="PANTHER" id="PTHR33525:SF3">
    <property type="entry name" value="RIBONUCLEASE Y"/>
    <property type="match status" value="1"/>
</dbReference>
<dbReference type="Gene3D" id="1.10.3210.10">
    <property type="entry name" value="Hypothetical protein af1432"/>
    <property type="match status" value="1"/>
</dbReference>
<dbReference type="InterPro" id="IPR013976">
    <property type="entry name" value="HDOD"/>
</dbReference>
<gene>
    <name evidence="2" type="ORF">MNBD_GAMMA21-3006</name>
</gene>
<dbReference type="NCBIfam" id="TIGR00277">
    <property type="entry name" value="HDIG"/>
    <property type="match status" value="1"/>
</dbReference>
<dbReference type="PROSITE" id="PS51833">
    <property type="entry name" value="HDOD"/>
    <property type="match status" value="1"/>
</dbReference>
<dbReference type="PANTHER" id="PTHR33525">
    <property type="match status" value="1"/>
</dbReference>
<feature type="domain" description="HDOD" evidence="1">
    <location>
        <begin position="26"/>
        <end position="221"/>
    </location>
</feature>
<accession>A0A3B1A509</accession>
<organism evidence="2">
    <name type="scientific">hydrothermal vent metagenome</name>
    <dbReference type="NCBI Taxonomy" id="652676"/>
    <lineage>
        <taxon>unclassified sequences</taxon>
        <taxon>metagenomes</taxon>
        <taxon>ecological metagenomes</taxon>
    </lineage>
</organism>
<dbReference type="InterPro" id="IPR003607">
    <property type="entry name" value="HD/PDEase_dom"/>
</dbReference>
<dbReference type="InterPro" id="IPR052340">
    <property type="entry name" value="RNase_Y/CdgJ"/>
</dbReference>
<evidence type="ECO:0000313" key="2">
    <source>
        <dbReference type="EMBL" id="VAW94667.1"/>
    </source>
</evidence>
<dbReference type="Pfam" id="PF08668">
    <property type="entry name" value="HDOD"/>
    <property type="match status" value="1"/>
</dbReference>
<dbReference type="CDD" id="cd00077">
    <property type="entry name" value="HDc"/>
    <property type="match status" value="1"/>
</dbReference>
<dbReference type="SUPFAM" id="SSF109604">
    <property type="entry name" value="HD-domain/PDEase-like"/>
    <property type="match status" value="1"/>
</dbReference>
<sequence>MQSAHTKTTKKVKTTPYELVSGVVRLVSLPEVCIRVNEMLEDVRVNASDIGKIICQDTGLTARLLKIVNSAFYGFPSRIETVSRAVTVIGLRELRGLVLAASAVEAFSKIPNEILNMVKFWRHSVYCGVVAQLLAERCHVLHSERLFVAGMLHDIGKLILCHRLPKEMAIVVERCKSEDRPDYEIEHEVFGFDHTEVGGELLKVWQMPKTLEEAVRHHHQPNEADEAIMDVCLIHIANGMTLMAENGLELYGETGEISDYAWQTTNLDPSVMDDIFHDAGNLFSEALESILPRSYRPY</sequence>
<name>A0A3B1A509_9ZZZZ</name>
<evidence type="ECO:0000259" key="1">
    <source>
        <dbReference type="PROSITE" id="PS51833"/>
    </source>
</evidence>
<dbReference type="EMBL" id="UOFR01000029">
    <property type="protein sequence ID" value="VAW94667.1"/>
    <property type="molecule type" value="Genomic_DNA"/>
</dbReference>